<reference evidence="2" key="1">
    <citation type="submission" date="2020-02" db="EMBL/GenBank/DDBJ databases">
        <authorList>
            <person name="Meier V. D."/>
        </authorList>
    </citation>
    <scope>NUCLEOTIDE SEQUENCE</scope>
    <source>
        <strain evidence="2">AVDCRST_MAG01</strain>
    </source>
</reference>
<accession>A0A6J4PMH7</accession>
<feature type="non-terminal residue" evidence="2">
    <location>
        <position position="47"/>
    </location>
</feature>
<feature type="compositionally biased region" description="Low complexity" evidence="1">
    <location>
        <begin position="24"/>
        <end position="33"/>
    </location>
</feature>
<feature type="non-terminal residue" evidence="2">
    <location>
        <position position="1"/>
    </location>
</feature>
<gene>
    <name evidence="2" type="ORF">AVDCRST_MAG01-01-1859</name>
</gene>
<evidence type="ECO:0000256" key="1">
    <source>
        <dbReference type="SAM" id="MobiDB-lite"/>
    </source>
</evidence>
<organism evidence="2">
    <name type="scientific">uncultured Rubrobacteraceae bacterium</name>
    <dbReference type="NCBI Taxonomy" id="349277"/>
    <lineage>
        <taxon>Bacteria</taxon>
        <taxon>Bacillati</taxon>
        <taxon>Actinomycetota</taxon>
        <taxon>Rubrobacteria</taxon>
        <taxon>Rubrobacterales</taxon>
        <taxon>Rubrobacteraceae</taxon>
        <taxon>environmental samples</taxon>
    </lineage>
</organism>
<proteinExistence type="predicted"/>
<dbReference type="EMBL" id="CADCUW010000277">
    <property type="protein sequence ID" value="CAA9414954.1"/>
    <property type="molecule type" value="Genomic_DNA"/>
</dbReference>
<evidence type="ECO:0000313" key="2">
    <source>
        <dbReference type="EMBL" id="CAA9414954.1"/>
    </source>
</evidence>
<name>A0A6J4PMH7_9ACTN</name>
<protein>
    <submittedName>
        <fullName evidence="2">Uncharacterized protein</fullName>
    </submittedName>
</protein>
<feature type="compositionally biased region" description="Basic residues" evidence="1">
    <location>
        <begin position="34"/>
        <end position="47"/>
    </location>
</feature>
<feature type="region of interest" description="Disordered" evidence="1">
    <location>
        <begin position="1"/>
        <end position="47"/>
    </location>
</feature>
<dbReference type="AlphaFoldDB" id="A0A6J4PMH7"/>
<sequence>AGRGATRRESPGAPTAGPASQREGAPGDPAGRQRAARGRGVRRGNGG</sequence>
<feature type="compositionally biased region" description="Basic and acidic residues" evidence="1">
    <location>
        <begin position="1"/>
        <end position="10"/>
    </location>
</feature>